<comment type="caution">
    <text evidence="1">The sequence shown here is derived from an EMBL/GenBank/DDBJ whole genome shotgun (WGS) entry which is preliminary data.</text>
</comment>
<gene>
    <name evidence="1" type="ORF">BcabD6B2_39760</name>
</gene>
<sequence>MFRSHARCLQWLPALRRNALSNAQRRHFSDRSEAAYSRRIYCSGESVEFGPPTYTFFTDHACLTMKLRNDENLGYKVMLLTGMTREGVENKVFDKKSRVSSVLPMEEVTKLVDALSKDSAAPTTLHGVDGGNLVVSRSNGAVSLKLCPSLIPGLNLSHAPAAAVGSSKMQVNFVGGSNENTLLLHALKELRDY</sequence>
<protein>
    <submittedName>
        <fullName evidence="1">DUF262 domain-containing protein</fullName>
    </submittedName>
</protein>
<accession>A0AAV4LZH6</accession>
<dbReference type="Proteomes" id="UP001497744">
    <property type="component" value="Unassembled WGS sequence"/>
</dbReference>
<evidence type="ECO:0000313" key="1">
    <source>
        <dbReference type="EMBL" id="GIX64541.1"/>
    </source>
</evidence>
<name>A0AAV4LZH6_BABCB</name>
<dbReference type="RefSeq" id="XP_067716610.1">
    <property type="nucleotide sequence ID" value="XM_067860509.1"/>
</dbReference>
<evidence type="ECO:0000313" key="2">
    <source>
        <dbReference type="Proteomes" id="UP001497744"/>
    </source>
</evidence>
<dbReference type="GeneID" id="94196022"/>
<organism evidence="1 2">
    <name type="scientific">Babesia caballi</name>
    <dbReference type="NCBI Taxonomy" id="5871"/>
    <lineage>
        <taxon>Eukaryota</taxon>
        <taxon>Sar</taxon>
        <taxon>Alveolata</taxon>
        <taxon>Apicomplexa</taxon>
        <taxon>Aconoidasida</taxon>
        <taxon>Piroplasmida</taxon>
        <taxon>Babesiidae</taxon>
        <taxon>Babesia</taxon>
    </lineage>
</organism>
<dbReference type="EMBL" id="BPLF01000003">
    <property type="protein sequence ID" value="GIX64541.1"/>
    <property type="molecule type" value="Genomic_DNA"/>
</dbReference>
<keyword evidence="2" id="KW-1185">Reference proteome</keyword>
<dbReference type="AlphaFoldDB" id="A0AAV4LZH6"/>
<reference evidence="1 2" key="1">
    <citation type="submission" date="2021-06" db="EMBL/GenBank/DDBJ databases">
        <title>Genome sequence of Babesia caballi.</title>
        <authorList>
            <person name="Yamagishi J."/>
            <person name="Kidaka T."/>
            <person name="Ochi A."/>
        </authorList>
    </citation>
    <scope>NUCLEOTIDE SEQUENCE [LARGE SCALE GENOMIC DNA]</scope>
    <source>
        <strain evidence="1">USDA-D6B2</strain>
    </source>
</reference>
<proteinExistence type="predicted"/>